<dbReference type="InterPro" id="IPR032710">
    <property type="entry name" value="NTF2-like_dom_sf"/>
</dbReference>
<feature type="domain" description="SnoaL-like" evidence="1">
    <location>
        <begin position="5"/>
        <end position="103"/>
    </location>
</feature>
<dbReference type="Proteomes" id="UP000243451">
    <property type="component" value="Unassembled WGS sequence"/>
</dbReference>
<dbReference type="EMBL" id="PPSK01000008">
    <property type="protein sequence ID" value="POB03442.1"/>
    <property type="molecule type" value="Genomic_DNA"/>
</dbReference>
<accession>A0A2P4EV28</accession>
<evidence type="ECO:0000313" key="3">
    <source>
        <dbReference type="Proteomes" id="UP000243451"/>
    </source>
</evidence>
<dbReference type="AlphaFoldDB" id="A0A2P4EV28"/>
<sequence>MSSVIERWHKVVKAQDPSGLADLLADEVVFHSPVVHTPQVGKPITTLYLSAAFKTLNEPGHFKYLRELVDGNNAVLEFQTVIDGITINGIDMIQWNDEGKIVDFKVMVRPLKAVNAIHAAMGRMLDALKPAKA</sequence>
<keyword evidence="3" id="KW-1185">Reference proteome</keyword>
<comment type="caution">
    <text evidence="2">The sequence shown here is derived from an EMBL/GenBank/DDBJ whole genome shotgun (WGS) entry which is preliminary data.</text>
</comment>
<gene>
    <name evidence="2" type="ORF">C1949_10220</name>
</gene>
<organism evidence="2 3">
    <name type="scientific">Halopseudomonas oceani</name>
    <dbReference type="NCBI Taxonomy" id="1708783"/>
    <lineage>
        <taxon>Bacteria</taxon>
        <taxon>Pseudomonadati</taxon>
        <taxon>Pseudomonadota</taxon>
        <taxon>Gammaproteobacteria</taxon>
        <taxon>Pseudomonadales</taxon>
        <taxon>Pseudomonadaceae</taxon>
        <taxon>Halopseudomonas</taxon>
    </lineage>
</organism>
<name>A0A2P4EV28_9GAMM</name>
<dbReference type="Gene3D" id="3.10.450.50">
    <property type="match status" value="1"/>
</dbReference>
<proteinExistence type="predicted"/>
<reference evidence="2 3" key="1">
    <citation type="submission" date="2018-01" db="EMBL/GenBank/DDBJ databases">
        <title>Draft genome of the type strain Pseudomonas oceani DSM 100277 isolated from the deep water in Okinawa trough, northwestern Pacific Ocean.</title>
        <authorList>
            <person name="Gomila M."/>
            <person name="Mulet M."/>
            <person name="Garcia-Valdes E."/>
            <person name="Lalucat J."/>
        </authorList>
    </citation>
    <scope>NUCLEOTIDE SEQUENCE [LARGE SCALE GENOMIC DNA]</scope>
    <source>
        <strain evidence="2 3">DSM 100277</strain>
    </source>
</reference>
<evidence type="ECO:0000259" key="1">
    <source>
        <dbReference type="Pfam" id="PF12680"/>
    </source>
</evidence>
<dbReference type="InterPro" id="IPR037401">
    <property type="entry name" value="SnoaL-like"/>
</dbReference>
<dbReference type="OrthoDB" id="1163083at2"/>
<evidence type="ECO:0000313" key="2">
    <source>
        <dbReference type="EMBL" id="POB03442.1"/>
    </source>
</evidence>
<dbReference type="SUPFAM" id="SSF54427">
    <property type="entry name" value="NTF2-like"/>
    <property type="match status" value="1"/>
</dbReference>
<dbReference type="Pfam" id="PF12680">
    <property type="entry name" value="SnoaL_2"/>
    <property type="match status" value="1"/>
</dbReference>
<protein>
    <recommendedName>
        <fullName evidence="1">SnoaL-like domain-containing protein</fullName>
    </recommendedName>
</protein>
<dbReference type="RefSeq" id="WP_104738382.1">
    <property type="nucleotide sequence ID" value="NZ_BMHR01000005.1"/>
</dbReference>